<evidence type="ECO:0000313" key="3">
    <source>
        <dbReference type="Proteomes" id="UP000177942"/>
    </source>
</evidence>
<dbReference type="CDD" id="cd03801">
    <property type="entry name" value="GT4_PimA-like"/>
    <property type="match status" value="1"/>
</dbReference>
<feature type="domain" description="Glycosyl transferase family 1" evidence="1">
    <location>
        <begin position="187"/>
        <end position="355"/>
    </location>
</feature>
<sequence length="372" mass="43481">MLNSNNKPKLCYVLPDYRPKSHTHFAYLVDFVGEISNFFNTFLIIEKGERPRIDLGCQRVQVLWFQFFPLRWCELHCRLFYARLLGYKTFYVHYSFLSAFLSSLIARLVGGRTFYWNCGLPWQYKRNFLRATFELITYRLITFLVTGTEGLKKEYAQHYHLPLEKIKVMPNWINLEKVNSKQKLVNRTKLKIELKISENAKVILFAHRLSRRKGAHYLPEILNKLRDENVVTVIIGDGPEKENIQLLITNYQLQDKVRFLGWIPNSELSGYYSIADVFIMPSEEEGFPHVLLEAMAVGTPFVAFDVGGVKEMLPPELLSYVVPLRNVDAFVAKIEETLRLSGDSYAKISEIEKKWVERYDIKKVARLFSSII</sequence>
<reference evidence="2 3" key="1">
    <citation type="journal article" date="2016" name="Nat. Commun.">
        <title>Thousands of microbial genomes shed light on interconnected biogeochemical processes in an aquifer system.</title>
        <authorList>
            <person name="Anantharaman K."/>
            <person name="Brown C.T."/>
            <person name="Hug L.A."/>
            <person name="Sharon I."/>
            <person name="Castelle C.J."/>
            <person name="Probst A.J."/>
            <person name="Thomas B.C."/>
            <person name="Singh A."/>
            <person name="Wilkins M.J."/>
            <person name="Karaoz U."/>
            <person name="Brodie E.L."/>
            <person name="Williams K.H."/>
            <person name="Hubbard S.S."/>
            <person name="Banfield J.F."/>
        </authorList>
    </citation>
    <scope>NUCLEOTIDE SEQUENCE [LARGE SCALE GENOMIC DNA]</scope>
</reference>
<dbReference type="GO" id="GO:0016757">
    <property type="term" value="F:glycosyltransferase activity"/>
    <property type="evidence" value="ECO:0007669"/>
    <property type="project" value="InterPro"/>
</dbReference>
<dbReference type="PANTHER" id="PTHR45947">
    <property type="entry name" value="SULFOQUINOVOSYL TRANSFERASE SQD2"/>
    <property type="match status" value="1"/>
</dbReference>
<accession>A0A1G1ZLD3</accession>
<evidence type="ECO:0000259" key="1">
    <source>
        <dbReference type="Pfam" id="PF00534"/>
    </source>
</evidence>
<organism evidence="2 3">
    <name type="scientific">Candidatus Harrisonbacteria bacterium RIFCSPLOWO2_01_FULL_44_18</name>
    <dbReference type="NCBI Taxonomy" id="1798407"/>
    <lineage>
        <taxon>Bacteria</taxon>
        <taxon>Candidatus Harrisoniibacteriota</taxon>
    </lineage>
</organism>
<dbReference type="Proteomes" id="UP000177942">
    <property type="component" value="Unassembled WGS sequence"/>
</dbReference>
<dbReference type="PANTHER" id="PTHR45947:SF3">
    <property type="entry name" value="SULFOQUINOVOSYL TRANSFERASE SQD2"/>
    <property type="match status" value="1"/>
</dbReference>
<gene>
    <name evidence="2" type="ORF">A3A16_02795</name>
</gene>
<dbReference type="Pfam" id="PF00534">
    <property type="entry name" value="Glycos_transf_1"/>
    <property type="match status" value="1"/>
</dbReference>
<dbReference type="InterPro" id="IPR050194">
    <property type="entry name" value="Glycosyltransferase_grp1"/>
</dbReference>
<dbReference type="SUPFAM" id="SSF53756">
    <property type="entry name" value="UDP-Glycosyltransferase/glycogen phosphorylase"/>
    <property type="match status" value="1"/>
</dbReference>
<comment type="caution">
    <text evidence="2">The sequence shown here is derived from an EMBL/GenBank/DDBJ whole genome shotgun (WGS) entry which is preliminary data.</text>
</comment>
<evidence type="ECO:0000313" key="2">
    <source>
        <dbReference type="EMBL" id="OGY65351.1"/>
    </source>
</evidence>
<protein>
    <recommendedName>
        <fullName evidence="1">Glycosyl transferase family 1 domain-containing protein</fullName>
    </recommendedName>
</protein>
<dbReference type="AlphaFoldDB" id="A0A1G1ZLD3"/>
<dbReference type="Gene3D" id="3.40.50.2000">
    <property type="entry name" value="Glycogen Phosphorylase B"/>
    <property type="match status" value="2"/>
</dbReference>
<dbReference type="InterPro" id="IPR001296">
    <property type="entry name" value="Glyco_trans_1"/>
</dbReference>
<name>A0A1G1ZLD3_9BACT</name>
<dbReference type="EMBL" id="MHJJ01000011">
    <property type="protein sequence ID" value="OGY65351.1"/>
    <property type="molecule type" value="Genomic_DNA"/>
</dbReference>
<dbReference type="STRING" id="1798407.A3A16_02795"/>
<proteinExistence type="predicted"/>